<evidence type="ECO:0000256" key="6">
    <source>
        <dbReference type="PIRSR" id="PIRSR000337-1"/>
    </source>
</evidence>
<dbReference type="PIRSF" id="PIRSF000337">
    <property type="entry name" value="NTA_MOA"/>
    <property type="match status" value="1"/>
</dbReference>
<name>A0A2U8WFW5_9HYPH</name>
<feature type="binding site" evidence="6">
    <location>
        <position position="90"/>
    </location>
    <ligand>
        <name>FMN</name>
        <dbReference type="ChEBI" id="CHEBI:58210"/>
    </ligand>
</feature>
<accession>A0A2U8WFW5</accession>
<reference evidence="8 9" key="1">
    <citation type="submission" date="2018-05" db="EMBL/GenBank/DDBJ databases">
        <title>Complete Genome Sequence of Methylobacterium sp. 17Sr1-28.</title>
        <authorList>
            <person name="Srinivasan S."/>
        </authorList>
    </citation>
    <scope>NUCLEOTIDE SEQUENCE [LARGE SCALE GENOMIC DNA]</scope>
    <source>
        <strain evidence="8 9">17Sr1-28</strain>
    </source>
</reference>
<comment type="similarity">
    <text evidence="5">Belongs to the NtaA/SnaA/DszA monooxygenase family.</text>
</comment>
<keyword evidence="3" id="KW-0560">Oxidoreductase</keyword>
<organism evidence="8 9">
    <name type="scientific">Methylobacterium terrae</name>
    <dbReference type="NCBI Taxonomy" id="2202827"/>
    <lineage>
        <taxon>Bacteria</taxon>
        <taxon>Pseudomonadati</taxon>
        <taxon>Pseudomonadota</taxon>
        <taxon>Alphaproteobacteria</taxon>
        <taxon>Hyphomicrobiales</taxon>
        <taxon>Methylobacteriaceae</taxon>
        <taxon>Methylobacterium</taxon>
    </lineage>
</organism>
<evidence type="ECO:0000256" key="2">
    <source>
        <dbReference type="ARBA" id="ARBA00022643"/>
    </source>
</evidence>
<feature type="domain" description="Luciferase-like" evidence="7">
    <location>
        <begin position="28"/>
        <end position="383"/>
    </location>
</feature>
<dbReference type="NCBIfam" id="TIGR03860">
    <property type="entry name" value="FMN_nitrolo"/>
    <property type="match status" value="1"/>
</dbReference>
<dbReference type="GO" id="GO:0004497">
    <property type="term" value="F:monooxygenase activity"/>
    <property type="evidence" value="ECO:0007669"/>
    <property type="project" value="UniProtKB-KW"/>
</dbReference>
<dbReference type="PANTHER" id="PTHR30011">
    <property type="entry name" value="ALKANESULFONATE MONOOXYGENASE-RELATED"/>
    <property type="match status" value="1"/>
</dbReference>
<keyword evidence="1 6" id="KW-0285">Flavoprotein</keyword>
<dbReference type="AlphaFoldDB" id="A0A2U8WFW5"/>
<dbReference type="KEGG" id="mtea:DK419_00905"/>
<dbReference type="Pfam" id="PF00296">
    <property type="entry name" value="Bac_luciferase"/>
    <property type="match status" value="1"/>
</dbReference>
<dbReference type="InterPro" id="IPR016215">
    <property type="entry name" value="NTA_MOA"/>
</dbReference>
<evidence type="ECO:0000259" key="7">
    <source>
        <dbReference type="Pfam" id="PF00296"/>
    </source>
</evidence>
<dbReference type="RefSeq" id="WP_109957439.1">
    <property type="nucleotide sequence ID" value="NZ_CP029553.1"/>
</dbReference>
<feature type="binding site" evidence="6">
    <location>
        <position position="53"/>
    </location>
    <ligand>
        <name>FMN</name>
        <dbReference type="ChEBI" id="CHEBI:58210"/>
    </ligand>
</feature>
<evidence type="ECO:0000313" key="9">
    <source>
        <dbReference type="Proteomes" id="UP000245444"/>
    </source>
</evidence>
<evidence type="ECO:0000256" key="5">
    <source>
        <dbReference type="ARBA" id="ARBA00033748"/>
    </source>
</evidence>
<dbReference type="Proteomes" id="UP000245444">
    <property type="component" value="Chromosome"/>
</dbReference>
<evidence type="ECO:0000256" key="1">
    <source>
        <dbReference type="ARBA" id="ARBA00022630"/>
    </source>
</evidence>
<evidence type="ECO:0000256" key="3">
    <source>
        <dbReference type="ARBA" id="ARBA00023002"/>
    </source>
</evidence>
<keyword evidence="9" id="KW-1185">Reference proteome</keyword>
<protein>
    <submittedName>
        <fullName evidence="8">LLM class flavin-dependent oxidoreductase</fullName>
    </submittedName>
</protein>
<feature type="binding site" evidence="6">
    <location>
        <position position="217"/>
    </location>
    <ligand>
        <name>FMN</name>
        <dbReference type="ChEBI" id="CHEBI:58210"/>
    </ligand>
</feature>
<dbReference type="EMBL" id="CP029553">
    <property type="protein sequence ID" value="AWN45067.1"/>
    <property type="molecule type" value="Genomic_DNA"/>
</dbReference>
<evidence type="ECO:0000256" key="4">
    <source>
        <dbReference type="ARBA" id="ARBA00023033"/>
    </source>
</evidence>
<proteinExistence type="inferred from homology"/>
<feature type="binding site" evidence="6">
    <location>
        <position position="146"/>
    </location>
    <ligand>
        <name>FMN</name>
        <dbReference type="ChEBI" id="CHEBI:58210"/>
    </ligand>
</feature>
<keyword evidence="4" id="KW-0503">Monooxygenase</keyword>
<dbReference type="InterPro" id="IPR051260">
    <property type="entry name" value="Diverse_substr_monoxygenases"/>
</dbReference>
<dbReference type="InterPro" id="IPR036661">
    <property type="entry name" value="Luciferase-like_sf"/>
</dbReference>
<keyword evidence="2 6" id="KW-0288">FMN</keyword>
<dbReference type="InterPro" id="IPR011251">
    <property type="entry name" value="Luciferase-like_dom"/>
</dbReference>
<dbReference type="GO" id="GO:0016705">
    <property type="term" value="F:oxidoreductase activity, acting on paired donors, with incorporation or reduction of molecular oxygen"/>
    <property type="evidence" value="ECO:0007669"/>
    <property type="project" value="InterPro"/>
</dbReference>
<dbReference type="Gene3D" id="3.20.20.30">
    <property type="entry name" value="Luciferase-like domain"/>
    <property type="match status" value="1"/>
</dbReference>
<evidence type="ECO:0000313" key="8">
    <source>
        <dbReference type="EMBL" id="AWN45067.1"/>
    </source>
</evidence>
<dbReference type="OrthoDB" id="9779442at2"/>
<dbReference type="SUPFAM" id="SSF51679">
    <property type="entry name" value="Bacterial luciferase-like"/>
    <property type="match status" value="1"/>
</dbReference>
<gene>
    <name evidence="8" type="ORF">DK419_00905</name>
</gene>
<dbReference type="PANTHER" id="PTHR30011:SF16">
    <property type="entry name" value="C2H2 FINGER DOMAIN TRANSCRIPTION FACTOR (EUROFUNG)-RELATED"/>
    <property type="match status" value="1"/>
</dbReference>
<sequence length="443" mass="47457">MAFSRPRRLKTLVGAPALVAAANDADPGLGLRRAADLARKAEAERITGLFTADLLQIDPAGLAGTAGVQEPLIALAALSQATSRIGLVATVSTTFHHPFNLARQLATLDHVSGGRAAWNAVTSSVGEENFGDGTSDGALPSPEARYARAAEFITVVNALFDANERDAATRKASGAVGVDPAKFHPIDHRGRYFRIAGPLNVPPLPQGRPVQFQAGQSEAGVAVGAAHAEVVYTSQPRFEDAVAFATDLRRRAATLGRRPGLPFVLNSFHCLIGASEADVGRRLAEKHARMDYDQGRLKLADMLGGGIDLSGLPLDAPLPEALLPEVTSINRRRGRVEIFRRYAERGLPLRRLIIEAQETGHWSVAGTPEQLADALEERYRAGILDVVTLHGLGNPDQEDLLLNGLLPELRRRALIDTDYVGDDFRSNLELPPLHGATARARIA</sequence>